<dbReference type="PANTHER" id="PTHR11614">
    <property type="entry name" value="PHOSPHOLIPASE-RELATED"/>
    <property type="match status" value="1"/>
</dbReference>
<dbReference type="AlphaFoldDB" id="A0A8J6E3W1"/>
<dbReference type="InterPro" id="IPR022742">
    <property type="entry name" value="Hydrolase_4"/>
</dbReference>
<dbReference type="InterPro" id="IPR000073">
    <property type="entry name" value="AB_hydrolase_1"/>
</dbReference>
<keyword evidence="3" id="KW-1185">Reference proteome</keyword>
<proteinExistence type="predicted"/>
<sequence>MPWPIPNYVSNKQGLRIRIDSYYPKNYARVAHAVVLFLHGMGEYGSRYAHVFEAFVAAGYIVIAPTYAGHGLSEGPRAVIEDFESLLGDLVRVSDLIDSYFTLPRFIMGTSMGSAIAVMLASEFPASWRHGGVILSSPLFGFADGLKFPGFNWALRLGAMVAPGWVPHRVKASNLTCHPRFLAAEEPLLGKGTPLRTLASMLTMLDVLPTLKHKCIFPTLLLLAQDDRVVDNKLAEDYVAAIPSEDKVVTTARGKLHELLHDTEWEDSVRIVVQWMDETVE</sequence>
<reference evidence="2" key="1">
    <citation type="submission" date="2021-05" db="EMBL/GenBank/DDBJ databases">
        <title>A free-living protist that lacks canonical eukaryotic 1 DNA replication and segregation systems.</title>
        <authorList>
            <person name="Salas-Leiva D.E."/>
            <person name="Tromer E.C."/>
            <person name="Curtis B.A."/>
            <person name="Jerlstrom-Hultqvist J."/>
            <person name="Kolisko M."/>
            <person name="Yi Z."/>
            <person name="Salas-Leiva J.S."/>
            <person name="Gallot-Lavallee L."/>
            <person name="Kops G.J.P.L."/>
            <person name="Archibald J.M."/>
            <person name="Simpson A.G.B."/>
            <person name="Roger A.J."/>
        </authorList>
    </citation>
    <scope>NUCLEOTIDE SEQUENCE</scope>
    <source>
        <strain evidence="2">BICM</strain>
    </source>
</reference>
<accession>A0A8J6E3W1</accession>
<dbReference type="Proteomes" id="UP000717585">
    <property type="component" value="Unassembled WGS sequence"/>
</dbReference>
<dbReference type="InterPro" id="IPR051044">
    <property type="entry name" value="MAG_DAG_Lipase"/>
</dbReference>
<protein>
    <submittedName>
        <fullName evidence="2">Alpha/beta hydrolase family</fullName>
    </submittedName>
</protein>
<organism evidence="2 3">
    <name type="scientific">Carpediemonas membranifera</name>
    <dbReference type="NCBI Taxonomy" id="201153"/>
    <lineage>
        <taxon>Eukaryota</taxon>
        <taxon>Metamonada</taxon>
        <taxon>Carpediemonas-like organisms</taxon>
        <taxon>Carpediemonas</taxon>
    </lineage>
</organism>
<dbReference type="Pfam" id="PF12146">
    <property type="entry name" value="Hydrolase_4"/>
    <property type="match status" value="1"/>
</dbReference>
<dbReference type="Gene3D" id="3.40.50.1820">
    <property type="entry name" value="alpha/beta hydrolase"/>
    <property type="match status" value="1"/>
</dbReference>
<evidence type="ECO:0000313" key="2">
    <source>
        <dbReference type="EMBL" id="KAG9393697.1"/>
    </source>
</evidence>
<keyword evidence="2" id="KW-0378">Hydrolase</keyword>
<evidence type="ECO:0000259" key="1">
    <source>
        <dbReference type="Pfam" id="PF12146"/>
    </source>
</evidence>
<dbReference type="EMBL" id="JAHDYR010000021">
    <property type="protein sequence ID" value="KAG9393697.1"/>
    <property type="molecule type" value="Genomic_DNA"/>
</dbReference>
<evidence type="ECO:0000313" key="3">
    <source>
        <dbReference type="Proteomes" id="UP000717585"/>
    </source>
</evidence>
<dbReference type="InterPro" id="IPR029058">
    <property type="entry name" value="AB_hydrolase_fold"/>
</dbReference>
<comment type="caution">
    <text evidence="2">The sequence shown here is derived from an EMBL/GenBank/DDBJ whole genome shotgun (WGS) entry which is preliminary data.</text>
</comment>
<dbReference type="SUPFAM" id="SSF53474">
    <property type="entry name" value="alpha/beta-Hydrolases"/>
    <property type="match status" value="1"/>
</dbReference>
<dbReference type="PRINTS" id="PR00111">
    <property type="entry name" value="ABHYDROLASE"/>
</dbReference>
<name>A0A8J6E3W1_9EUKA</name>
<dbReference type="OrthoDB" id="2498029at2759"/>
<dbReference type="GO" id="GO:0016787">
    <property type="term" value="F:hydrolase activity"/>
    <property type="evidence" value="ECO:0007669"/>
    <property type="project" value="UniProtKB-KW"/>
</dbReference>
<gene>
    <name evidence="2" type="ORF">J8273_4816</name>
</gene>
<feature type="domain" description="Serine aminopeptidase S33" evidence="1">
    <location>
        <begin position="31"/>
        <end position="264"/>
    </location>
</feature>